<gene>
    <name evidence="4" type="ORF">IPJ38_03700</name>
</gene>
<sequence>MKRRNFLASLAAFSLFGSEAWAAKKQKTSASKASSKPSSGKAKASKGGKPGKPGKAGKAGKSKGSNRGRVAHEVVQEPRPRAPVAHTADDPVTETPPQGTSASRLPPVKAAEPPSEWRAYEITTTVALKPSKGLIKLWLPLPLNQDTLFQRTLSHTWSGNPDNASMRRLPDGNLEILHAEWLGVNEPTLQIKTTVTTADRHFDVTKRTVAPEREDILRRNLQASQLVPNDGLAHQVGERIVGRIKDPVAQAKAVYDWVIDNTIYDPNLPGCGTGDVRKQLIQGQYGGRSADINGLFVAICRAIGIPARCVYGLRVGPSRLFRNLGLTSDDASRGQHVRAEFYVPGYSWIPVDPSDVRRAISLEVLSDRDSKLQALRKVLFGVWEMNWIAFNVGSDVTLPGKSGTLPFMLLPQLDTLEGRRNGTDPEGFPLQYQGAPRRRGLSLNSANRRSHHPPGFQSACIHQGRPGERFLSGRYAACR</sequence>
<evidence type="ECO:0000313" key="5">
    <source>
        <dbReference type="Proteomes" id="UP000739411"/>
    </source>
</evidence>
<protein>
    <submittedName>
        <fullName evidence="4">Transglutaminase domain-containing protein</fullName>
    </submittedName>
</protein>
<feature type="chain" id="PRO_5037910307" evidence="2">
    <location>
        <begin position="23"/>
        <end position="479"/>
    </location>
</feature>
<dbReference type="PANTHER" id="PTHR38339">
    <property type="entry name" value="TRANSGLUTAMINASE DOMAIN PROTEIN"/>
    <property type="match status" value="1"/>
</dbReference>
<dbReference type="PANTHER" id="PTHR38339:SF1">
    <property type="entry name" value="TRANSGLUTAMINASE-LIKE DOMAIN-CONTAINING PROTEIN"/>
    <property type="match status" value="1"/>
</dbReference>
<evidence type="ECO:0000256" key="2">
    <source>
        <dbReference type="SAM" id="SignalP"/>
    </source>
</evidence>
<accession>A0A935K0Q8</accession>
<dbReference type="EMBL" id="JADJMS010000008">
    <property type="protein sequence ID" value="MBK7414343.1"/>
    <property type="molecule type" value="Genomic_DNA"/>
</dbReference>
<dbReference type="SMART" id="SM00460">
    <property type="entry name" value="TGc"/>
    <property type="match status" value="1"/>
</dbReference>
<feature type="domain" description="Transglutaminase-like" evidence="3">
    <location>
        <begin position="281"/>
        <end position="355"/>
    </location>
</feature>
<evidence type="ECO:0000313" key="4">
    <source>
        <dbReference type="EMBL" id="MBK7414343.1"/>
    </source>
</evidence>
<feature type="signal peptide" evidence="2">
    <location>
        <begin position="1"/>
        <end position="22"/>
    </location>
</feature>
<dbReference type="InterPro" id="IPR038765">
    <property type="entry name" value="Papain-like_cys_pep_sf"/>
</dbReference>
<reference evidence="4 5" key="1">
    <citation type="submission" date="2020-10" db="EMBL/GenBank/DDBJ databases">
        <title>Connecting structure to function with the recovery of over 1000 high-quality activated sludge metagenome-assembled genomes encoding full-length rRNA genes using long-read sequencing.</title>
        <authorList>
            <person name="Singleton C.M."/>
            <person name="Petriglieri F."/>
            <person name="Kristensen J.M."/>
            <person name="Kirkegaard R.H."/>
            <person name="Michaelsen T.Y."/>
            <person name="Andersen M.H."/>
            <person name="Karst S.M."/>
            <person name="Dueholm M.S."/>
            <person name="Nielsen P.H."/>
            <person name="Albertsen M."/>
        </authorList>
    </citation>
    <scope>NUCLEOTIDE SEQUENCE [LARGE SCALE GENOMIC DNA]</scope>
    <source>
        <strain evidence="4">EsbW_18-Q3-R4-48_BATAC.463</strain>
    </source>
</reference>
<feature type="compositionally biased region" description="Low complexity" evidence="1">
    <location>
        <begin position="28"/>
        <end position="47"/>
    </location>
</feature>
<dbReference type="InterPro" id="IPR002931">
    <property type="entry name" value="Transglutaminase-like"/>
</dbReference>
<dbReference type="Pfam" id="PF01841">
    <property type="entry name" value="Transglut_core"/>
    <property type="match status" value="1"/>
</dbReference>
<organism evidence="4 5">
    <name type="scientific">Candidatus Dechloromonas phosphorivorans</name>
    <dbReference type="NCBI Taxonomy" id="2899244"/>
    <lineage>
        <taxon>Bacteria</taxon>
        <taxon>Pseudomonadati</taxon>
        <taxon>Pseudomonadota</taxon>
        <taxon>Betaproteobacteria</taxon>
        <taxon>Rhodocyclales</taxon>
        <taxon>Azonexaceae</taxon>
        <taxon>Dechloromonas</taxon>
    </lineage>
</organism>
<keyword evidence="2" id="KW-0732">Signal</keyword>
<dbReference type="Gene3D" id="3.10.620.30">
    <property type="match status" value="1"/>
</dbReference>
<dbReference type="AlphaFoldDB" id="A0A935K0Q8"/>
<evidence type="ECO:0000259" key="3">
    <source>
        <dbReference type="SMART" id="SM00460"/>
    </source>
</evidence>
<dbReference type="SUPFAM" id="SSF54001">
    <property type="entry name" value="Cysteine proteinases"/>
    <property type="match status" value="1"/>
</dbReference>
<evidence type="ECO:0000256" key="1">
    <source>
        <dbReference type="SAM" id="MobiDB-lite"/>
    </source>
</evidence>
<feature type="region of interest" description="Disordered" evidence="1">
    <location>
        <begin position="21"/>
        <end position="113"/>
    </location>
</feature>
<proteinExistence type="predicted"/>
<name>A0A935K0Q8_9RHOO</name>
<comment type="caution">
    <text evidence="4">The sequence shown here is derived from an EMBL/GenBank/DDBJ whole genome shotgun (WGS) entry which is preliminary data.</text>
</comment>
<feature type="compositionally biased region" description="Basic and acidic residues" evidence="1">
    <location>
        <begin position="70"/>
        <end position="80"/>
    </location>
</feature>
<dbReference type="Proteomes" id="UP000739411">
    <property type="component" value="Unassembled WGS sequence"/>
</dbReference>